<evidence type="ECO:0000313" key="2">
    <source>
        <dbReference type="Proteomes" id="UP001143349"/>
    </source>
</evidence>
<dbReference type="EMBL" id="BSFH01000028">
    <property type="protein sequence ID" value="GLK64466.1"/>
    <property type="molecule type" value="Genomic_DNA"/>
</dbReference>
<dbReference type="InterPro" id="IPR011059">
    <property type="entry name" value="Metal-dep_hydrolase_composite"/>
</dbReference>
<sequence length="68" mass="7085">MAEFDTVLTGRVILTGDEQPGSFVAIRDGRIAMIGQRLALATGGAVPPGVDQHCVNGRVGIVLADQRP</sequence>
<accession>A0AAD3NXK7</accession>
<organism evidence="1 2">
    <name type="scientific">Paracoccus kondratievae</name>
    <dbReference type="NCBI Taxonomy" id="135740"/>
    <lineage>
        <taxon>Bacteria</taxon>
        <taxon>Pseudomonadati</taxon>
        <taxon>Pseudomonadota</taxon>
        <taxon>Alphaproteobacteria</taxon>
        <taxon>Rhodobacterales</taxon>
        <taxon>Paracoccaceae</taxon>
        <taxon>Paracoccus</taxon>
    </lineage>
</organism>
<gene>
    <name evidence="1" type="ORF">GCM10017635_19370</name>
</gene>
<dbReference type="SUPFAM" id="SSF51338">
    <property type="entry name" value="Composite domain of metallo-dependent hydrolases"/>
    <property type="match status" value="1"/>
</dbReference>
<dbReference type="RefSeq" id="WP_271179715.1">
    <property type="nucleotide sequence ID" value="NZ_BSFH01000028.1"/>
</dbReference>
<dbReference type="Proteomes" id="UP001143349">
    <property type="component" value="Unassembled WGS sequence"/>
</dbReference>
<dbReference type="AlphaFoldDB" id="A0AAD3NXK7"/>
<reference evidence="1" key="2">
    <citation type="submission" date="2023-01" db="EMBL/GenBank/DDBJ databases">
        <authorList>
            <person name="Sun Q."/>
            <person name="Evtushenko L."/>
        </authorList>
    </citation>
    <scope>NUCLEOTIDE SEQUENCE</scope>
    <source>
        <strain evidence="1">VKM B-2222</strain>
    </source>
</reference>
<name>A0AAD3NXK7_9RHOB</name>
<keyword evidence="2" id="KW-1185">Reference proteome</keyword>
<reference evidence="1" key="1">
    <citation type="journal article" date="2014" name="Int. J. Syst. Evol. Microbiol.">
        <title>Complete genome sequence of Corynebacterium casei LMG S-19264T (=DSM 44701T), isolated from a smear-ripened cheese.</title>
        <authorList>
            <consortium name="US DOE Joint Genome Institute (JGI-PGF)"/>
            <person name="Walter F."/>
            <person name="Albersmeier A."/>
            <person name="Kalinowski J."/>
            <person name="Ruckert C."/>
        </authorList>
    </citation>
    <scope>NUCLEOTIDE SEQUENCE</scope>
    <source>
        <strain evidence="1">VKM B-2222</strain>
    </source>
</reference>
<comment type="caution">
    <text evidence="1">The sequence shown here is derived from an EMBL/GenBank/DDBJ whole genome shotgun (WGS) entry which is preliminary data.</text>
</comment>
<dbReference type="GO" id="GO:0016810">
    <property type="term" value="F:hydrolase activity, acting on carbon-nitrogen (but not peptide) bonds"/>
    <property type="evidence" value="ECO:0007669"/>
    <property type="project" value="InterPro"/>
</dbReference>
<protein>
    <submittedName>
        <fullName evidence="1">Uncharacterized protein</fullName>
    </submittedName>
</protein>
<evidence type="ECO:0000313" key="1">
    <source>
        <dbReference type="EMBL" id="GLK64466.1"/>
    </source>
</evidence>
<proteinExistence type="predicted"/>